<dbReference type="EMBL" id="CP023344">
    <property type="protein sequence ID" value="ATC65546.1"/>
    <property type="molecule type" value="Genomic_DNA"/>
</dbReference>
<name>A0A290QGZ3_9BACT</name>
<feature type="region of interest" description="Disordered" evidence="1">
    <location>
        <begin position="1"/>
        <end position="32"/>
    </location>
</feature>
<evidence type="ECO:0000313" key="3">
    <source>
        <dbReference type="EMBL" id="ATC65546.1"/>
    </source>
</evidence>
<evidence type="ECO:0000313" key="4">
    <source>
        <dbReference type="Proteomes" id="UP000217265"/>
    </source>
</evidence>
<dbReference type="InterPro" id="IPR029060">
    <property type="entry name" value="PIN-like_dom_sf"/>
</dbReference>
<keyword evidence="4" id="KW-1185">Reference proteome</keyword>
<dbReference type="CDD" id="cd09872">
    <property type="entry name" value="PIN_Sll0205-like"/>
    <property type="match status" value="1"/>
</dbReference>
<dbReference type="PANTHER" id="PTHR36173:SF1">
    <property type="entry name" value="RIBONUCLEASE VAPC22"/>
    <property type="match status" value="1"/>
</dbReference>
<gene>
    <name evidence="3" type="ORF">CMV30_17200</name>
</gene>
<accession>A0A290QGZ3</accession>
<dbReference type="KEGG" id="vbh:CMV30_17200"/>
<evidence type="ECO:0000256" key="1">
    <source>
        <dbReference type="SAM" id="MobiDB-lite"/>
    </source>
</evidence>
<dbReference type="InterPro" id="IPR041705">
    <property type="entry name" value="PIN_Sll0205"/>
</dbReference>
<sequence>MVSFHRSRSQKVPARSGQRKNRVSRRPHQTDAARRCVETLPVMARLKYLLDTHAFLWAATDEERLGAKATRAIVTTPYEQLAISDVTLQEIGLLLNANRISFKGSPASVLGNLLNYVTVLPITLEIAIAAPALALPHADQFDRVITATAKAHRLPLITKDANITDSSVVSTIW</sequence>
<dbReference type="InterPro" id="IPR052919">
    <property type="entry name" value="TA_system_RNase"/>
</dbReference>
<organism evidence="3 4">
    <name type="scientific">Nibricoccus aquaticus</name>
    <dbReference type="NCBI Taxonomy" id="2576891"/>
    <lineage>
        <taxon>Bacteria</taxon>
        <taxon>Pseudomonadati</taxon>
        <taxon>Verrucomicrobiota</taxon>
        <taxon>Opitutia</taxon>
        <taxon>Opitutales</taxon>
        <taxon>Opitutaceae</taxon>
        <taxon>Nibricoccus</taxon>
    </lineage>
</organism>
<dbReference type="OrthoDB" id="9798990at2"/>
<dbReference type="AlphaFoldDB" id="A0A290QGZ3"/>
<feature type="domain" description="PIN" evidence="2">
    <location>
        <begin position="48"/>
        <end position="163"/>
    </location>
</feature>
<dbReference type="InterPro" id="IPR002716">
    <property type="entry name" value="PIN_dom"/>
</dbReference>
<proteinExistence type="predicted"/>
<evidence type="ECO:0000259" key="2">
    <source>
        <dbReference type="Pfam" id="PF01850"/>
    </source>
</evidence>
<dbReference type="Proteomes" id="UP000217265">
    <property type="component" value="Chromosome"/>
</dbReference>
<dbReference type="SUPFAM" id="SSF88723">
    <property type="entry name" value="PIN domain-like"/>
    <property type="match status" value="1"/>
</dbReference>
<reference evidence="3 4" key="1">
    <citation type="submission" date="2017-09" db="EMBL/GenBank/DDBJ databases">
        <title>Complete genome sequence of Verrucomicrobial strain HZ-65, isolated from freshwater.</title>
        <authorList>
            <person name="Choi A."/>
        </authorList>
    </citation>
    <scope>NUCLEOTIDE SEQUENCE [LARGE SCALE GENOMIC DNA]</scope>
    <source>
        <strain evidence="3 4">HZ-65</strain>
    </source>
</reference>
<dbReference type="Gene3D" id="3.40.50.1010">
    <property type="entry name" value="5'-nuclease"/>
    <property type="match status" value="1"/>
</dbReference>
<protein>
    <recommendedName>
        <fullName evidence="2">PIN domain-containing protein</fullName>
    </recommendedName>
</protein>
<dbReference type="Pfam" id="PF01850">
    <property type="entry name" value="PIN"/>
    <property type="match status" value="1"/>
</dbReference>
<dbReference type="PANTHER" id="PTHR36173">
    <property type="entry name" value="RIBONUCLEASE VAPC16-RELATED"/>
    <property type="match status" value="1"/>
</dbReference>
<feature type="compositionally biased region" description="Basic residues" evidence="1">
    <location>
        <begin position="17"/>
        <end position="27"/>
    </location>
</feature>